<reference evidence="2" key="1">
    <citation type="submission" date="2020-08" db="EMBL/GenBank/DDBJ databases">
        <title>Genomic Encyclopedia of Type Strains, Phase III (KMG-III): the genomes of soil and plant-associated and newly described type strains.</title>
        <authorList>
            <person name="Whitman W."/>
        </authorList>
    </citation>
    <scope>NUCLEOTIDE SEQUENCE [LARGE SCALE GENOMIC DNA]</scope>
    <source>
        <strain evidence="2">CECT 8628</strain>
    </source>
</reference>
<sequence length="178" mass="19560">MATITKWVIDPMHSEVQFKVKHLVISTVTGSFKSFEGTAEAEGDTFENANIEFALNVDSIDTNQVQRDGHLKSAEFFDAEKYPQITFKSTSFKNKGGSDYELTGDLTIKDVTKPVTLAVEFGGSADDFYGNTKAGFEITGKINRKEFGLTWDGVTEAGSIVVGEDIKLIINVQFAKVK</sequence>
<dbReference type="SUPFAM" id="SSF101874">
    <property type="entry name" value="YceI-like"/>
    <property type="match status" value="1"/>
</dbReference>
<organism evidence="2 3">
    <name type="scientific">Mucilaginibacter gotjawali</name>
    <dbReference type="NCBI Taxonomy" id="1550579"/>
    <lineage>
        <taxon>Bacteria</taxon>
        <taxon>Pseudomonadati</taxon>
        <taxon>Bacteroidota</taxon>
        <taxon>Sphingobacteriia</taxon>
        <taxon>Sphingobacteriales</taxon>
        <taxon>Sphingobacteriaceae</taxon>
        <taxon>Mucilaginibacter</taxon>
    </lineage>
</organism>
<dbReference type="SMART" id="SM00867">
    <property type="entry name" value="YceI"/>
    <property type="match status" value="1"/>
</dbReference>
<evidence type="ECO:0000313" key="3">
    <source>
        <dbReference type="Proteomes" id="UP000539265"/>
    </source>
</evidence>
<dbReference type="Proteomes" id="UP000539265">
    <property type="component" value="Unassembled WGS sequence"/>
</dbReference>
<evidence type="ECO:0000259" key="1">
    <source>
        <dbReference type="SMART" id="SM00867"/>
    </source>
</evidence>
<keyword evidence="3" id="KW-1185">Reference proteome</keyword>
<evidence type="ECO:0000313" key="2">
    <source>
        <dbReference type="EMBL" id="MBB3053919.1"/>
    </source>
</evidence>
<dbReference type="PANTHER" id="PTHR34406:SF1">
    <property type="entry name" value="PROTEIN YCEI"/>
    <property type="match status" value="1"/>
</dbReference>
<feature type="domain" description="Lipid/polyisoprenoid-binding YceI-like" evidence="1">
    <location>
        <begin position="6"/>
        <end position="175"/>
    </location>
</feature>
<dbReference type="AlphaFoldDB" id="A0A839SBA6"/>
<dbReference type="Pfam" id="PF04264">
    <property type="entry name" value="YceI"/>
    <property type="match status" value="1"/>
</dbReference>
<dbReference type="InterPro" id="IPR007372">
    <property type="entry name" value="Lipid/polyisoprenoid-bd_YceI"/>
</dbReference>
<proteinExistence type="predicted"/>
<dbReference type="PANTHER" id="PTHR34406">
    <property type="entry name" value="PROTEIN YCEI"/>
    <property type="match status" value="1"/>
</dbReference>
<comment type="caution">
    <text evidence="2">The sequence shown here is derived from an EMBL/GenBank/DDBJ whole genome shotgun (WGS) entry which is preliminary data.</text>
</comment>
<protein>
    <submittedName>
        <fullName evidence="2">Polyisoprenoid-binding protein YceI</fullName>
    </submittedName>
</protein>
<gene>
    <name evidence="2" type="ORF">FHS11_000323</name>
</gene>
<dbReference type="RefSeq" id="WP_183475747.1">
    <property type="nucleotide sequence ID" value="NZ_JACHWX010000001.1"/>
</dbReference>
<name>A0A839SBA6_9SPHI</name>
<dbReference type="Gene3D" id="2.40.128.110">
    <property type="entry name" value="Lipid/polyisoprenoid-binding, YceI-like"/>
    <property type="match status" value="1"/>
</dbReference>
<accession>A0A839SBA6</accession>
<dbReference type="EMBL" id="JACHWX010000001">
    <property type="protein sequence ID" value="MBB3053919.1"/>
    <property type="molecule type" value="Genomic_DNA"/>
</dbReference>
<dbReference type="InterPro" id="IPR036761">
    <property type="entry name" value="TTHA0802/YceI-like_sf"/>
</dbReference>